<keyword evidence="2" id="KW-1185">Reference proteome</keyword>
<evidence type="ECO:0000313" key="1">
    <source>
        <dbReference type="EMBL" id="GAN33533.1"/>
    </source>
</evidence>
<dbReference type="Proteomes" id="UP000032309">
    <property type="component" value="Unassembled WGS sequence"/>
</dbReference>
<dbReference type="SUPFAM" id="SSF161219">
    <property type="entry name" value="CHY zinc finger-like"/>
    <property type="match status" value="1"/>
</dbReference>
<protein>
    <submittedName>
        <fullName evidence="1">Uncharacterized protein</fullName>
    </submittedName>
</protein>
<dbReference type="InterPro" id="IPR037274">
    <property type="entry name" value="Znf_CHY_sf"/>
</dbReference>
<dbReference type="RefSeq" id="WP_052563568.1">
    <property type="nucleotide sequence ID" value="NZ_BAFN01000001.1"/>
</dbReference>
<sequence length="66" mass="7393">MEERKKARQVIGLEIAFTCPFCHKKVKDFDLNANTIDVKGCGTCGGDVQCSITCPLCDYEIELMVY</sequence>
<dbReference type="EMBL" id="BAFN01000001">
    <property type="protein sequence ID" value="GAN33533.1"/>
    <property type="molecule type" value="Genomic_DNA"/>
</dbReference>
<name>A0ABQ0JXM8_9BACT</name>
<evidence type="ECO:0000313" key="2">
    <source>
        <dbReference type="Proteomes" id="UP000032309"/>
    </source>
</evidence>
<organism evidence="1 2">
    <name type="scientific">Candidatus Brocadia sinica JPN1</name>
    <dbReference type="NCBI Taxonomy" id="1197129"/>
    <lineage>
        <taxon>Bacteria</taxon>
        <taxon>Pseudomonadati</taxon>
        <taxon>Planctomycetota</taxon>
        <taxon>Candidatus Brocadiia</taxon>
        <taxon>Candidatus Brocadiales</taxon>
        <taxon>Candidatus Brocadiaceae</taxon>
        <taxon>Candidatus Brocadia</taxon>
    </lineage>
</organism>
<gene>
    <name evidence="1" type="ORF">BROSI_A2058</name>
</gene>
<proteinExistence type="predicted"/>
<comment type="caution">
    <text evidence="1">The sequence shown here is derived from an EMBL/GenBank/DDBJ whole genome shotgun (WGS) entry which is preliminary data.</text>
</comment>
<accession>A0ABQ0JXM8</accession>
<reference evidence="2" key="1">
    <citation type="journal article" date="2015" name="Genome Announc.">
        <title>Draft Genome Sequence of an Anaerobic Ammonium-Oxidizing Bacterium, "Candidatus Brocadia sinica".</title>
        <authorList>
            <person name="Oshiki M."/>
            <person name="Shinyako-Hata K."/>
            <person name="Satoh H."/>
            <person name="Okabe S."/>
        </authorList>
    </citation>
    <scope>NUCLEOTIDE SEQUENCE [LARGE SCALE GENOMIC DNA]</scope>
    <source>
        <strain evidence="2">JPN1</strain>
    </source>
</reference>